<dbReference type="KEGG" id="hcv:FTV88_2479"/>
<dbReference type="Gene3D" id="3.90.1210.10">
    <property type="entry name" value="Antifreeze-like/N-acetylneuraminic acid synthase C-terminal domain"/>
    <property type="match status" value="1"/>
</dbReference>
<keyword evidence="2" id="KW-0472">Membrane</keyword>
<dbReference type="InterPro" id="IPR017592">
    <property type="entry name" value="Pilus_assmbl_Flp-typ_CpaB"/>
</dbReference>
<protein>
    <submittedName>
        <fullName evidence="4">Flp pilus assembly protein CpaB</fullName>
    </submittedName>
</protein>
<keyword evidence="5" id="KW-1185">Reference proteome</keyword>
<keyword evidence="2" id="KW-0812">Transmembrane</keyword>
<dbReference type="CDD" id="cd11614">
    <property type="entry name" value="SAF_CpaB_FlgA_like"/>
    <property type="match status" value="1"/>
</dbReference>
<dbReference type="AlphaFoldDB" id="A0A5Q2N5G8"/>
<evidence type="ECO:0000259" key="3">
    <source>
        <dbReference type="SMART" id="SM00858"/>
    </source>
</evidence>
<feature type="compositionally biased region" description="Basic and acidic residues" evidence="1">
    <location>
        <begin position="274"/>
        <end position="286"/>
    </location>
</feature>
<feature type="region of interest" description="Disordered" evidence="1">
    <location>
        <begin position="274"/>
        <end position="306"/>
    </location>
</feature>
<sequence>MTTVKKKALILSLAIAMTITGLLLYFFQQKTIETGSLISVIVASENIPANTLITEKHLSNSKVTRQQVVEGALQSKSQIVGKITKENIYKGEQIILGRIVQGKQDGLAYLVPKDQRAITMKVDSISGVGGQIQNGDQVDILVYLKPPYSQQEIVKTIFQNVYVIDTGQNKSVESNYITFLMSPFDAEKLFYYSILGEVRLTLRSPLADQQESLQNKIAFAEQETREVQQKLAEAKIQYEEKEKELLERVAIAESTLAKAQEEFNRLALLAEKAGQETEGKTKELQSKVESLQSKSESYESDKGTWQEQLQTEQQEKAMLKEHLSILQKEVTDKEAETERQMQQKEIEHEKALQALRVEQMNKVNDLREKLDDAKERIAELEITSENHDRALSNLLREHRDTYTKELLLFACDQKENIEPEKDKERWQFYHRLYLDILDFLPCQSQPEKLQRK</sequence>
<dbReference type="OrthoDB" id="1757906at2"/>
<proteinExistence type="predicted"/>
<feature type="domain" description="SAF" evidence="3">
    <location>
        <begin position="38"/>
        <end position="100"/>
    </location>
</feature>
<gene>
    <name evidence="4" type="ORF">FTV88_2479</name>
</gene>
<keyword evidence="2" id="KW-1133">Transmembrane helix</keyword>
<evidence type="ECO:0000256" key="1">
    <source>
        <dbReference type="SAM" id="MobiDB-lite"/>
    </source>
</evidence>
<dbReference type="NCBIfam" id="TIGR03177">
    <property type="entry name" value="pilus_cpaB"/>
    <property type="match status" value="1"/>
</dbReference>
<dbReference type="InterPro" id="IPR013974">
    <property type="entry name" value="SAF"/>
</dbReference>
<dbReference type="EMBL" id="CP045875">
    <property type="protein sequence ID" value="QGG48572.1"/>
    <property type="molecule type" value="Genomic_DNA"/>
</dbReference>
<dbReference type="Pfam" id="PF16976">
    <property type="entry name" value="RcpC"/>
    <property type="match status" value="1"/>
</dbReference>
<reference evidence="5" key="1">
    <citation type="submission" date="2019-11" db="EMBL/GenBank/DDBJ databases">
        <title>Genome sequence of Heliorestis convoluta strain HH, an alkaliphilic and minimalistic phototrophic bacterium from a soda lake in Egypt.</title>
        <authorList>
            <person name="Dewey E.D."/>
            <person name="Stokes L.M."/>
            <person name="Burchell B.M."/>
            <person name="Shaffer K.N."/>
            <person name="Huntington A.M."/>
            <person name="Baker J.M."/>
            <person name="Nadendla S."/>
            <person name="Giglio M.G."/>
            <person name="Touchman J.W."/>
            <person name="Blankenship R.E."/>
            <person name="Madigan M.T."/>
            <person name="Sattley W.M."/>
        </authorList>
    </citation>
    <scope>NUCLEOTIDE SEQUENCE [LARGE SCALE GENOMIC DNA]</scope>
    <source>
        <strain evidence="5">HH</strain>
    </source>
</reference>
<evidence type="ECO:0000256" key="2">
    <source>
        <dbReference type="SAM" id="Phobius"/>
    </source>
</evidence>
<dbReference type="RefSeq" id="WP_153725718.1">
    <property type="nucleotide sequence ID" value="NZ_CP045875.1"/>
</dbReference>
<organism evidence="4 5">
    <name type="scientific">Heliorestis convoluta</name>
    <dbReference type="NCBI Taxonomy" id="356322"/>
    <lineage>
        <taxon>Bacteria</taxon>
        <taxon>Bacillati</taxon>
        <taxon>Bacillota</taxon>
        <taxon>Clostridia</taxon>
        <taxon>Eubacteriales</taxon>
        <taxon>Heliobacteriaceae</taxon>
        <taxon>Heliorestis</taxon>
    </lineage>
</organism>
<name>A0A5Q2N5G8_9FIRM</name>
<evidence type="ECO:0000313" key="4">
    <source>
        <dbReference type="EMBL" id="QGG48572.1"/>
    </source>
</evidence>
<accession>A0A5Q2N5G8</accession>
<feature type="transmembrane region" description="Helical" evidence="2">
    <location>
        <begin position="9"/>
        <end position="27"/>
    </location>
</feature>
<dbReference type="Proteomes" id="UP000366051">
    <property type="component" value="Chromosome"/>
</dbReference>
<dbReference type="Pfam" id="PF08666">
    <property type="entry name" value="SAF"/>
    <property type="match status" value="1"/>
</dbReference>
<dbReference type="SMART" id="SM00858">
    <property type="entry name" value="SAF"/>
    <property type="match status" value="1"/>
</dbReference>
<evidence type="ECO:0000313" key="5">
    <source>
        <dbReference type="Proteomes" id="UP000366051"/>
    </source>
</evidence>
<dbReference type="InterPro" id="IPR031571">
    <property type="entry name" value="RcpC_dom"/>
</dbReference>